<sequence>MPAARLSTFLLFLALFTSPLEAAGLRAGVSKVDITDYKAGPVHDPSFAKALVIQSDAETLVLVTLDAVAVGEIGRIGNGFMANLRGQLQKELGVKPESIVVNASHCHGIVRADAETLVAQAIKEAWAHLVPVKAGAGVGHEDRISENRRLKMKDGSEVDMRRAYSMPRDEDVASVGPIDPQIGLLRLDREDGQTLALLYSFACHPIMNPPHKGSSADYPAYASQLIEESLGGGAMAFFIQGCGGDINPLRYKEVSRPADAEPLGHKLGLSVIQAAKKIQTTSTTTLKVSQEILALPRGQDLEKRMAAIEAEQIKLLAALKPTNINFKTFLPLLIQQKLTPDFPSHYAQSYLHDQSLGQDALTKLDADNRAAVETYLQNIQIMEKLTRLNANHALLKKHLAQNRAAGSPTLDVEIAGLRVGDFKMVTFPGELTVEVGLNIKRAFADPHAFVAGYTNGYIYYAATVAQRNNTGYAQEDCDALVAPEWQKIFEDKALSVLKALAP</sequence>
<keyword evidence="3" id="KW-1185">Reference proteome</keyword>
<evidence type="ECO:0000313" key="2">
    <source>
        <dbReference type="EMBL" id="MBB5036400.1"/>
    </source>
</evidence>
<evidence type="ECO:0008006" key="4">
    <source>
        <dbReference type="Google" id="ProtNLM"/>
    </source>
</evidence>
<dbReference type="EMBL" id="JACHIF010000001">
    <property type="protein sequence ID" value="MBB5036400.1"/>
    <property type="molecule type" value="Genomic_DNA"/>
</dbReference>
<comment type="caution">
    <text evidence="2">The sequence shown here is derived from an EMBL/GenBank/DDBJ whole genome shotgun (WGS) entry which is preliminary data.</text>
</comment>
<dbReference type="RefSeq" id="WP_246430920.1">
    <property type="nucleotide sequence ID" value="NZ_JACHIF010000001.1"/>
</dbReference>
<organism evidence="2 3">
    <name type="scientific">Prosthecobacter dejongeii</name>
    <dbReference type="NCBI Taxonomy" id="48465"/>
    <lineage>
        <taxon>Bacteria</taxon>
        <taxon>Pseudomonadati</taxon>
        <taxon>Verrucomicrobiota</taxon>
        <taxon>Verrucomicrobiia</taxon>
        <taxon>Verrucomicrobiales</taxon>
        <taxon>Verrucomicrobiaceae</taxon>
        <taxon>Prosthecobacter</taxon>
    </lineage>
</organism>
<dbReference type="AlphaFoldDB" id="A0A7W7YHP0"/>
<evidence type="ECO:0000313" key="3">
    <source>
        <dbReference type="Proteomes" id="UP000534294"/>
    </source>
</evidence>
<accession>A0A7W7YHP0</accession>
<feature type="signal peptide" evidence="1">
    <location>
        <begin position="1"/>
        <end position="22"/>
    </location>
</feature>
<protein>
    <recommendedName>
        <fullName evidence="4">Neutral/alkaline non-lysosomal ceramidase, N-terminal</fullName>
    </recommendedName>
</protein>
<proteinExistence type="predicted"/>
<name>A0A7W7YHP0_9BACT</name>
<dbReference type="Proteomes" id="UP000534294">
    <property type="component" value="Unassembled WGS sequence"/>
</dbReference>
<gene>
    <name evidence="2" type="ORF">HNQ64_000634</name>
</gene>
<feature type="chain" id="PRO_5030954434" description="Neutral/alkaline non-lysosomal ceramidase, N-terminal" evidence="1">
    <location>
        <begin position="23"/>
        <end position="502"/>
    </location>
</feature>
<reference evidence="2 3" key="1">
    <citation type="submission" date="2020-08" db="EMBL/GenBank/DDBJ databases">
        <title>Genomic Encyclopedia of Type Strains, Phase IV (KMG-IV): sequencing the most valuable type-strain genomes for metagenomic binning, comparative biology and taxonomic classification.</title>
        <authorList>
            <person name="Goeker M."/>
        </authorList>
    </citation>
    <scope>NUCLEOTIDE SEQUENCE [LARGE SCALE GENOMIC DNA]</scope>
    <source>
        <strain evidence="2 3">DSM 12251</strain>
    </source>
</reference>
<evidence type="ECO:0000256" key="1">
    <source>
        <dbReference type="SAM" id="SignalP"/>
    </source>
</evidence>
<keyword evidence="1" id="KW-0732">Signal</keyword>